<evidence type="ECO:0000256" key="9">
    <source>
        <dbReference type="ARBA" id="ARBA00023012"/>
    </source>
</evidence>
<dbReference type="SMART" id="SM00388">
    <property type="entry name" value="HisKA"/>
    <property type="match status" value="1"/>
</dbReference>
<feature type="compositionally biased region" description="Acidic residues" evidence="11">
    <location>
        <begin position="534"/>
        <end position="547"/>
    </location>
</feature>
<dbReference type="Pfam" id="PF05227">
    <property type="entry name" value="CHASE3"/>
    <property type="match status" value="1"/>
</dbReference>
<dbReference type="Gene3D" id="3.30.565.10">
    <property type="entry name" value="Histidine kinase-like ATPase, C-terminal domain"/>
    <property type="match status" value="1"/>
</dbReference>
<name>A0ABV8IBX7_9ACTN</name>
<dbReference type="CDD" id="cd19410">
    <property type="entry name" value="HK9-like_sensor"/>
    <property type="match status" value="1"/>
</dbReference>
<dbReference type="Pfam" id="PF00512">
    <property type="entry name" value="HisKA"/>
    <property type="match status" value="1"/>
</dbReference>
<keyword evidence="4" id="KW-0597">Phosphoprotein</keyword>
<dbReference type="CDD" id="cd00082">
    <property type="entry name" value="HisKA"/>
    <property type="match status" value="1"/>
</dbReference>
<dbReference type="SMART" id="SM00387">
    <property type="entry name" value="HATPase_c"/>
    <property type="match status" value="1"/>
</dbReference>
<comment type="caution">
    <text evidence="15">The sequence shown here is derived from an EMBL/GenBank/DDBJ whole genome shotgun (WGS) entry which is preliminary data.</text>
</comment>
<feature type="transmembrane region" description="Helical" evidence="12">
    <location>
        <begin position="200"/>
        <end position="220"/>
    </location>
</feature>
<keyword evidence="16" id="KW-1185">Reference proteome</keyword>
<proteinExistence type="predicted"/>
<dbReference type="InterPro" id="IPR004358">
    <property type="entry name" value="Sig_transdc_His_kin-like_C"/>
</dbReference>
<dbReference type="EC" id="2.7.13.3" evidence="3"/>
<organism evidence="15 16">
    <name type="scientific">Planomonospora corallina</name>
    <dbReference type="NCBI Taxonomy" id="1806052"/>
    <lineage>
        <taxon>Bacteria</taxon>
        <taxon>Bacillati</taxon>
        <taxon>Actinomycetota</taxon>
        <taxon>Actinomycetes</taxon>
        <taxon>Streptosporangiales</taxon>
        <taxon>Streptosporangiaceae</taxon>
        <taxon>Planomonospora</taxon>
    </lineage>
</organism>
<dbReference type="PRINTS" id="PR00344">
    <property type="entry name" value="BCTRLSENSOR"/>
</dbReference>
<evidence type="ECO:0000313" key="16">
    <source>
        <dbReference type="Proteomes" id="UP001595850"/>
    </source>
</evidence>
<dbReference type="InterPro" id="IPR003660">
    <property type="entry name" value="HAMP_dom"/>
</dbReference>
<reference evidence="16" key="1">
    <citation type="journal article" date="2019" name="Int. J. Syst. Evol. Microbiol.">
        <title>The Global Catalogue of Microorganisms (GCM) 10K type strain sequencing project: providing services to taxonomists for standard genome sequencing and annotation.</title>
        <authorList>
            <consortium name="The Broad Institute Genomics Platform"/>
            <consortium name="The Broad Institute Genome Sequencing Center for Infectious Disease"/>
            <person name="Wu L."/>
            <person name="Ma J."/>
        </authorList>
    </citation>
    <scope>NUCLEOTIDE SEQUENCE [LARGE SCALE GENOMIC DNA]</scope>
    <source>
        <strain evidence="16">TBRC 4489</strain>
    </source>
</reference>
<dbReference type="PANTHER" id="PTHR43304:SF1">
    <property type="entry name" value="PAC DOMAIN-CONTAINING PROTEIN"/>
    <property type="match status" value="1"/>
</dbReference>
<keyword evidence="7" id="KW-0418">Kinase</keyword>
<evidence type="ECO:0000259" key="14">
    <source>
        <dbReference type="PROSITE" id="PS50885"/>
    </source>
</evidence>
<keyword evidence="6 12" id="KW-0812">Transmembrane</keyword>
<dbReference type="PANTHER" id="PTHR43304">
    <property type="entry name" value="PHYTOCHROME-LIKE PROTEIN CPH1"/>
    <property type="match status" value="1"/>
</dbReference>
<dbReference type="SUPFAM" id="SSF158472">
    <property type="entry name" value="HAMP domain-like"/>
    <property type="match status" value="1"/>
</dbReference>
<accession>A0ABV8IBX7</accession>
<dbReference type="SUPFAM" id="SSF55874">
    <property type="entry name" value="ATPase domain of HSP90 chaperone/DNA topoisomerase II/histidine kinase"/>
    <property type="match status" value="1"/>
</dbReference>
<dbReference type="Pfam" id="PF02518">
    <property type="entry name" value="HATPase_c"/>
    <property type="match status" value="1"/>
</dbReference>
<keyword evidence="12" id="KW-0472">Membrane</keyword>
<dbReference type="InterPro" id="IPR007891">
    <property type="entry name" value="CHASE3"/>
</dbReference>
<evidence type="ECO:0000256" key="6">
    <source>
        <dbReference type="ARBA" id="ARBA00022692"/>
    </source>
</evidence>
<feature type="region of interest" description="Disordered" evidence="11">
    <location>
        <begin position="518"/>
        <end position="567"/>
    </location>
</feature>
<protein>
    <recommendedName>
        <fullName evidence="3">histidine kinase</fullName>
        <ecNumber evidence="3">2.7.13.3</ecNumber>
    </recommendedName>
</protein>
<dbReference type="InterPro" id="IPR036890">
    <property type="entry name" value="HATPase_C_sf"/>
</dbReference>
<dbReference type="PROSITE" id="PS50885">
    <property type="entry name" value="HAMP"/>
    <property type="match status" value="1"/>
</dbReference>
<feature type="transmembrane region" description="Helical" evidence="12">
    <location>
        <begin position="24"/>
        <end position="47"/>
    </location>
</feature>
<feature type="domain" description="HAMP" evidence="14">
    <location>
        <begin position="222"/>
        <end position="274"/>
    </location>
</feature>
<dbReference type="CDD" id="cd06225">
    <property type="entry name" value="HAMP"/>
    <property type="match status" value="1"/>
</dbReference>
<evidence type="ECO:0000256" key="12">
    <source>
        <dbReference type="SAM" id="Phobius"/>
    </source>
</evidence>
<dbReference type="InterPro" id="IPR003594">
    <property type="entry name" value="HATPase_dom"/>
</dbReference>
<keyword evidence="5" id="KW-0808">Transferase</keyword>
<evidence type="ECO:0000256" key="10">
    <source>
        <dbReference type="SAM" id="Coils"/>
    </source>
</evidence>
<evidence type="ECO:0000256" key="2">
    <source>
        <dbReference type="ARBA" id="ARBA00004236"/>
    </source>
</evidence>
<keyword evidence="10" id="KW-0175">Coiled coil</keyword>
<evidence type="ECO:0000256" key="8">
    <source>
        <dbReference type="ARBA" id="ARBA00022989"/>
    </source>
</evidence>
<evidence type="ECO:0000256" key="1">
    <source>
        <dbReference type="ARBA" id="ARBA00000085"/>
    </source>
</evidence>
<dbReference type="InterPro" id="IPR036097">
    <property type="entry name" value="HisK_dim/P_sf"/>
</dbReference>
<dbReference type="InterPro" id="IPR005467">
    <property type="entry name" value="His_kinase_dom"/>
</dbReference>
<dbReference type="Pfam" id="PF00672">
    <property type="entry name" value="HAMP"/>
    <property type="match status" value="1"/>
</dbReference>
<dbReference type="SMART" id="SM00304">
    <property type="entry name" value="HAMP"/>
    <property type="match status" value="1"/>
</dbReference>
<dbReference type="PROSITE" id="PS50109">
    <property type="entry name" value="HIS_KIN"/>
    <property type="match status" value="1"/>
</dbReference>
<keyword evidence="9" id="KW-0902">Two-component regulatory system</keyword>
<comment type="catalytic activity">
    <reaction evidence="1">
        <text>ATP + protein L-histidine = ADP + protein N-phospho-L-histidine.</text>
        <dbReference type="EC" id="2.7.13.3"/>
    </reaction>
</comment>
<feature type="coiled-coil region" evidence="10">
    <location>
        <begin position="255"/>
        <end position="300"/>
    </location>
</feature>
<gene>
    <name evidence="15" type="ORF">ACFOWE_19930</name>
</gene>
<evidence type="ECO:0000256" key="11">
    <source>
        <dbReference type="SAM" id="MobiDB-lite"/>
    </source>
</evidence>
<evidence type="ECO:0000256" key="3">
    <source>
        <dbReference type="ARBA" id="ARBA00012438"/>
    </source>
</evidence>
<comment type="subcellular location">
    <subcellularLocation>
        <location evidence="2">Cell membrane</location>
    </subcellularLocation>
</comment>
<sequence>MTADETAPPPAAPTRAGRWSAQGWVNLMLLCMALLLCVAAMTGATALQNTAGVSNRLADKISPARVEAERLQAALLDQETGLRGFVITGQEQFLEPYTAGLQEKRRSIAEIRRLITDERLLGALAEVERRARFWRQEYAEPTIELVREGGPEKMDPVRAERGRQAFQAVRQALESQKSVWTQVRDEARADLEEARVLRDAAFLGILTVLLFAIIGVAVLLRVVVFRPLERLGAASRRVTGGDFDHHVDTGGPADIAALSRDMEAMRERIVAELETTRQARQQLEEQATELRRSNAELEQFAYVASHDLQEPLRKVASFTQMLEQRYGEQLDERAKQYIAFAVDGAKRMQVLINELLTFSRVGRVTREPVVFGMEEAVSAALRNLAAATEESGGRVEVGSLPRMTGDRSQFVMLWQNLIGNALKFRSPDHAPVVRIEARLQGTEWLISVTDNGIGIDARFADKIFVIFQRLHNREAYEGTGIGLAICRKIVEYHRGRIWLDTDHTDGTRFVIALPVAGGPEEIGLSDPEPASSGPEEEPASSGPEEEPASPAGDGRQEPAPADPLSHT</sequence>
<keyword evidence="8 12" id="KW-1133">Transmembrane helix</keyword>
<feature type="domain" description="Histidine kinase" evidence="13">
    <location>
        <begin position="303"/>
        <end position="517"/>
    </location>
</feature>
<evidence type="ECO:0000256" key="5">
    <source>
        <dbReference type="ARBA" id="ARBA00022679"/>
    </source>
</evidence>
<evidence type="ECO:0000313" key="15">
    <source>
        <dbReference type="EMBL" id="MFC4060578.1"/>
    </source>
</evidence>
<dbReference type="Gene3D" id="1.10.287.130">
    <property type="match status" value="1"/>
</dbReference>
<dbReference type="Gene3D" id="6.10.340.10">
    <property type="match status" value="1"/>
</dbReference>
<evidence type="ECO:0000259" key="13">
    <source>
        <dbReference type="PROSITE" id="PS50109"/>
    </source>
</evidence>
<evidence type="ECO:0000256" key="7">
    <source>
        <dbReference type="ARBA" id="ARBA00022777"/>
    </source>
</evidence>
<dbReference type="Proteomes" id="UP001595850">
    <property type="component" value="Unassembled WGS sequence"/>
</dbReference>
<dbReference type="EMBL" id="JBHSBM010000023">
    <property type="protein sequence ID" value="MFC4060578.1"/>
    <property type="molecule type" value="Genomic_DNA"/>
</dbReference>
<dbReference type="SUPFAM" id="SSF47384">
    <property type="entry name" value="Homodimeric domain of signal transducing histidine kinase"/>
    <property type="match status" value="1"/>
</dbReference>
<dbReference type="InterPro" id="IPR052162">
    <property type="entry name" value="Sensor_kinase/Photoreceptor"/>
</dbReference>
<dbReference type="RefSeq" id="WP_377289958.1">
    <property type="nucleotide sequence ID" value="NZ_JBHSBM010000023.1"/>
</dbReference>
<evidence type="ECO:0000256" key="4">
    <source>
        <dbReference type="ARBA" id="ARBA00022553"/>
    </source>
</evidence>
<dbReference type="InterPro" id="IPR003661">
    <property type="entry name" value="HisK_dim/P_dom"/>
</dbReference>